<feature type="region of interest" description="Disordered" evidence="1">
    <location>
        <begin position="75"/>
        <end position="141"/>
    </location>
</feature>
<dbReference type="AlphaFoldDB" id="A0A8S3WHE9"/>
<organism evidence="2 3">
    <name type="scientific">Parnassius apollo</name>
    <name type="common">Apollo butterfly</name>
    <name type="synonym">Papilio apollo</name>
    <dbReference type="NCBI Taxonomy" id="110799"/>
    <lineage>
        <taxon>Eukaryota</taxon>
        <taxon>Metazoa</taxon>
        <taxon>Ecdysozoa</taxon>
        <taxon>Arthropoda</taxon>
        <taxon>Hexapoda</taxon>
        <taxon>Insecta</taxon>
        <taxon>Pterygota</taxon>
        <taxon>Neoptera</taxon>
        <taxon>Endopterygota</taxon>
        <taxon>Lepidoptera</taxon>
        <taxon>Glossata</taxon>
        <taxon>Ditrysia</taxon>
        <taxon>Papilionoidea</taxon>
        <taxon>Papilionidae</taxon>
        <taxon>Parnassiinae</taxon>
        <taxon>Parnassini</taxon>
        <taxon>Parnassius</taxon>
        <taxon>Parnassius</taxon>
    </lineage>
</organism>
<reference evidence="2" key="1">
    <citation type="submission" date="2021-04" db="EMBL/GenBank/DDBJ databases">
        <authorList>
            <person name="Tunstrom K."/>
        </authorList>
    </citation>
    <scope>NUCLEOTIDE SEQUENCE</scope>
</reference>
<evidence type="ECO:0000313" key="2">
    <source>
        <dbReference type="EMBL" id="CAG4959546.1"/>
    </source>
</evidence>
<comment type="caution">
    <text evidence="2">The sequence shown here is derived from an EMBL/GenBank/DDBJ whole genome shotgun (WGS) entry which is preliminary data.</text>
</comment>
<accession>A0A8S3WHE9</accession>
<gene>
    <name evidence="2" type="ORF">PAPOLLO_LOCUS6187</name>
</gene>
<dbReference type="EMBL" id="CAJQZP010000397">
    <property type="protein sequence ID" value="CAG4959546.1"/>
    <property type="molecule type" value="Genomic_DNA"/>
</dbReference>
<keyword evidence="3" id="KW-1185">Reference proteome</keyword>
<evidence type="ECO:0000313" key="3">
    <source>
        <dbReference type="Proteomes" id="UP000691718"/>
    </source>
</evidence>
<feature type="compositionally biased region" description="Pro residues" evidence="1">
    <location>
        <begin position="106"/>
        <end position="116"/>
    </location>
</feature>
<protein>
    <submittedName>
        <fullName evidence="2">(apollo) hypothetical protein</fullName>
    </submittedName>
</protein>
<proteinExistence type="predicted"/>
<name>A0A8S3WHE9_PARAO</name>
<dbReference type="Proteomes" id="UP000691718">
    <property type="component" value="Unassembled WGS sequence"/>
</dbReference>
<evidence type="ECO:0000256" key="1">
    <source>
        <dbReference type="SAM" id="MobiDB-lite"/>
    </source>
</evidence>
<feature type="region of interest" description="Disordered" evidence="1">
    <location>
        <begin position="19"/>
        <end position="58"/>
    </location>
</feature>
<feature type="compositionally biased region" description="Acidic residues" evidence="1">
    <location>
        <begin position="79"/>
        <end position="90"/>
    </location>
</feature>
<sequence length="156" mass="17313">MGHLRRVRFTNKQAVAPGAYNGNAANVQGFGKKSRNSGRGGHNQRPKTNYVNADDGAALSRSLNEDQVIQLLGDGNFSDIEDFEDDDDEIQPNTFENLQLDDPEPEPQPSVAPEPEPMQDTPGPSLLTPRPRSLRPPSRKRVWKQKILYHVAKGTN</sequence>
<dbReference type="OrthoDB" id="123207at2759"/>